<dbReference type="EMBL" id="MT142921">
    <property type="protein sequence ID" value="QJA90553.1"/>
    <property type="molecule type" value="Genomic_DNA"/>
</dbReference>
<sequence length="47" mass="5650">MTSIFYDWYSNNTKVKVKVKNLICIVKEKNKKRVHYTSNIRFIKGGR</sequence>
<proteinExistence type="predicted"/>
<accession>A0A6M3JJV5</accession>
<dbReference type="AlphaFoldDB" id="A0A6M3JJV5"/>
<gene>
    <name evidence="1" type="ORF">MM415A03762_0010</name>
    <name evidence="2" type="ORF">MM415B02352_0013</name>
</gene>
<evidence type="ECO:0000313" key="2">
    <source>
        <dbReference type="EMBL" id="QJA90553.1"/>
    </source>
</evidence>
<protein>
    <submittedName>
        <fullName evidence="1">Uncharacterized protein</fullName>
    </submittedName>
</protein>
<evidence type="ECO:0000313" key="1">
    <source>
        <dbReference type="EMBL" id="QJA70384.1"/>
    </source>
</evidence>
<reference evidence="1" key="1">
    <citation type="submission" date="2020-03" db="EMBL/GenBank/DDBJ databases">
        <title>The deep terrestrial virosphere.</title>
        <authorList>
            <person name="Holmfeldt K."/>
            <person name="Nilsson E."/>
            <person name="Simone D."/>
            <person name="Lopez-Fernandez M."/>
            <person name="Wu X."/>
            <person name="de Brujin I."/>
            <person name="Lundin D."/>
            <person name="Andersson A."/>
            <person name="Bertilsson S."/>
            <person name="Dopson M."/>
        </authorList>
    </citation>
    <scope>NUCLEOTIDE SEQUENCE</scope>
    <source>
        <strain evidence="1">MM415A03762</strain>
        <strain evidence="2">MM415B02352</strain>
    </source>
</reference>
<name>A0A6M3JJV5_9ZZZZ</name>
<organism evidence="1">
    <name type="scientific">viral metagenome</name>
    <dbReference type="NCBI Taxonomy" id="1070528"/>
    <lineage>
        <taxon>unclassified sequences</taxon>
        <taxon>metagenomes</taxon>
        <taxon>organismal metagenomes</taxon>
    </lineage>
</organism>
<dbReference type="EMBL" id="MT141788">
    <property type="protein sequence ID" value="QJA70384.1"/>
    <property type="molecule type" value="Genomic_DNA"/>
</dbReference>